<protein>
    <submittedName>
        <fullName evidence="2">Myocilin opposite strand</fullName>
    </submittedName>
</protein>
<dbReference type="Ensembl" id="ENSCGRT00001031326.1">
    <property type="protein sequence ID" value="ENSCGRP00001027079.1"/>
    <property type="gene ID" value="ENSCGRG00001024195.1"/>
</dbReference>
<evidence type="ECO:0000313" key="3">
    <source>
        <dbReference type="Proteomes" id="UP000694386"/>
    </source>
</evidence>
<proteinExistence type="predicted"/>
<reference evidence="2" key="2">
    <citation type="submission" date="2025-09" db="UniProtKB">
        <authorList>
            <consortium name="Ensembl"/>
        </authorList>
    </citation>
    <scope>IDENTIFICATION</scope>
</reference>
<name>A0A8C2N1U0_CRIGR</name>
<evidence type="ECO:0000256" key="1">
    <source>
        <dbReference type="SAM" id="MobiDB-lite"/>
    </source>
</evidence>
<dbReference type="AlphaFoldDB" id="A0A8C2N1U0"/>
<feature type="region of interest" description="Disordered" evidence="1">
    <location>
        <begin position="87"/>
        <end position="120"/>
    </location>
</feature>
<evidence type="ECO:0000313" key="2">
    <source>
        <dbReference type="Ensembl" id="ENSCGRP00001027079.1"/>
    </source>
</evidence>
<reference evidence="2" key="1">
    <citation type="submission" date="2025-08" db="UniProtKB">
        <authorList>
            <consortium name="Ensembl"/>
        </authorList>
    </citation>
    <scope>IDENTIFICATION</scope>
</reference>
<organism evidence="2 3">
    <name type="scientific">Cricetulus griseus</name>
    <name type="common">Chinese hamster</name>
    <name type="synonym">Cricetulus barabensis griseus</name>
    <dbReference type="NCBI Taxonomy" id="10029"/>
    <lineage>
        <taxon>Eukaryota</taxon>
        <taxon>Metazoa</taxon>
        <taxon>Chordata</taxon>
        <taxon>Craniata</taxon>
        <taxon>Vertebrata</taxon>
        <taxon>Euteleostomi</taxon>
        <taxon>Mammalia</taxon>
        <taxon>Eutheria</taxon>
        <taxon>Euarchontoglires</taxon>
        <taxon>Glires</taxon>
        <taxon>Rodentia</taxon>
        <taxon>Myomorpha</taxon>
        <taxon>Muroidea</taxon>
        <taxon>Cricetidae</taxon>
        <taxon>Cricetinae</taxon>
        <taxon>Cricetulus</taxon>
    </lineage>
</organism>
<dbReference type="Proteomes" id="UP000694386">
    <property type="component" value="Unplaced"/>
</dbReference>
<accession>A0A8C2N1U0</accession>
<sequence length="133" mass="14626">KCGSGHTSADLGYRGESIVCPHRNQPARSWMEKIFDLPYIDLVSEVNRRRAAMAIRDETITKKSGEGRETPPIVGVGQEPIRKINLRVPPAPPPSPADTTATRPGFSYKHPLEAGTSVNSDFSSWKANVSKFH</sequence>